<dbReference type="EMBL" id="JBJQOH010000007">
    <property type="protein sequence ID" value="KAL3681923.1"/>
    <property type="molecule type" value="Genomic_DNA"/>
</dbReference>
<dbReference type="Proteomes" id="UP001633002">
    <property type="component" value="Unassembled WGS sequence"/>
</dbReference>
<keyword evidence="3" id="KW-1185">Reference proteome</keyword>
<reference evidence="2 3" key="1">
    <citation type="submission" date="2024-09" db="EMBL/GenBank/DDBJ databases">
        <title>Chromosome-scale assembly of Riccia sorocarpa.</title>
        <authorList>
            <person name="Paukszto L."/>
        </authorList>
    </citation>
    <scope>NUCLEOTIDE SEQUENCE [LARGE SCALE GENOMIC DNA]</scope>
    <source>
        <strain evidence="2">LP-2024</strain>
        <tissue evidence="2">Aerial parts of the thallus</tissue>
    </source>
</reference>
<keyword evidence="1" id="KW-1133">Transmembrane helix</keyword>
<evidence type="ECO:0000256" key="1">
    <source>
        <dbReference type="SAM" id="Phobius"/>
    </source>
</evidence>
<comment type="caution">
    <text evidence="2">The sequence shown here is derived from an EMBL/GenBank/DDBJ whole genome shotgun (WGS) entry which is preliminary data.</text>
</comment>
<evidence type="ECO:0000313" key="2">
    <source>
        <dbReference type="EMBL" id="KAL3681923.1"/>
    </source>
</evidence>
<protein>
    <submittedName>
        <fullName evidence="2">Uncharacterized protein</fullName>
    </submittedName>
</protein>
<proteinExistence type="predicted"/>
<feature type="transmembrane region" description="Helical" evidence="1">
    <location>
        <begin position="109"/>
        <end position="129"/>
    </location>
</feature>
<organism evidence="2 3">
    <name type="scientific">Riccia sorocarpa</name>
    <dbReference type="NCBI Taxonomy" id="122646"/>
    <lineage>
        <taxon>Eukaryota</taxon>
        <taxon>Viridiplantae</taxon>
        <taxon>Streptophyta</taxon>
        <taxon>Embryophyta</taxon>
        <taxon>Marchantiophyta</taxon>
        <taxon>Marchantiopsida</taxon>
        <taxon>Marchantiidae</taxon>
        <taxon>Marchantiales</taxon>
        <taxon>Ricciaceae</taxon>
        <taxon>Riccia</taxon>
    </lineage>
</organism>
<dbReference type="AlphaFoldDB" id="A0ABD3GSI7"/>
<keyword evidence="1" id="KW-0472">Membrane</keyword>
<evidence type="ECO:0000313" key="3">
    <source>
        <dbReference type="Proteomes" id="UP001633002"/>
    </source>
</evidence>
<name>A0ABD3GSI7_9MARC</name>
<sequence>MVTRLMPKLWDPPPDMMLTISYVTKRPVLTSRTRLLRTLARHTQLWRYGVQPLGELAGAVIHNVHEQERMQQEFSFEALNDGAAADSLRLHSTQWDPGIREAIVSTLRIILLSWWILSSPFLPFISLVVKKEGAPKRDFDKGA</sequence>
<keyword evidence="1" id="KW-0812">Transmembrane</keyword>
<accession>A0ABD3GSI7</accession>
<gene>
    <name evidence="2" type="ORF">R1sor_024879</name>
</gene>